<feature type="transmembrane region" description="Helical" evidence="8">
    <location>
        <begin position="162"/>
        <end position="180"/>
    </location>
</feature>
<keyword evidence="2" id="KW-0813">Transport</keyword>
<dbReference type="InterPro" id="IPR036259">
    <property type="entry name" value="MFS_trans_sf"/>
</dbReference>
<comment type="caution">
    <text evidence="10">The sequence shown here is derived from an EMBL/GenBank/DDBJ whole genome shotgun (WGS) entry which is preliminary data.</text>
</comment>
<evidence type="ECO:0000256" key="4">
    <source>
        <dbReference type="ARBA" id="ARBA00022519"/>
    </source>
</evidence>
<keyword evidence="6 8" id="KW-1133">Transmembrane helix</keyword>
<evidence type="ECO:0000256" key="8">
    <source>
        <dbReference type="SAM" id="Phobius"/>
    </source>
</evidence>
<dbReference type="SUPFAM" id="SSF103473">
    <property type="entry name" value="MFS general substrate transporter"/>
    <property type="match status" value="1"/>
</dbReference>
<proteinExistence type="predicted"/>
<evidence type="ECO:0000259" key="9">
    <source>
        <dbReference type="Pfam" id="PF12832"/>
    </source>
</evidence>
<feature type="transmembrane region" description="Helical" evidence="8">
    <location>
        <begin position="208"/>
        <end position="227"/>
    </location>
</feature>
<organism evidence="10 11">
    <name type="scientific">Curvibacter cyanobacteriorum</name>
    <dbReference type="NCBI Taxonomy" id="3026422"/>
    <lineage>
        <taxon>Bacteria</taxon>
        <taxon>Pseudomonadati</taxon>
        <taxon>Pseudomonadota</taxon>
        <taxon>Betaproteobacteria</taxon>
        <taxon>Burkholderiales</taxon>
        <taxon>Comamonadaceae</taxon>
        <taxon>Curvibacter</taxon>
    </lineage>
</organism>
<feature type="transmembrane region" description="Helical" evidence="8">
    <location>
        <begin position="133"/>
        <end position="150"/>
    </location>
</feature>
<protein>
    <submittedName>
        <fullName evidence="10">MFS transporter</fullName>
    </submittedName>
</protein>
<keyword evidence="4" id="KW-0997">Cell inner membrane</keyword>
<dbReference type="PANTHER" id="PTHR23522:SF10">
    <property type="entry name" value="3-PHENYLPROPIONIC ACID TRANSPORTER-RELATED"/>
    <property type="match status" value="1"/>
</dbReference>
<evidence type="ECO:0000313" key="10">
    <source>
        <dbReference type="EMBL" id="MDD0837977.1"/>
    </source>
</evidence>
<dbReference type="EMBL" id="JAQSIP010000002">
    <property type="protein sequence ID" value="MDD0837977.1"/>
    <property type="molecule type" value="Genomic_DNA"/>
</dbReference>
<evidence type="ECO:0000256" key="6">
    <source>
        <dbReference type="ARBA" id="ARBA00022989"/>
    </source>
</evidence>
<accession>A0ABT5MVV8</accession>
<comment type="subcellular location">
    <subcellularLocation>
        <location evidence="1">Cell inner membrane</location>
        <topology evidence="1">Multi-pass membrane protein</topology>
    </subcellularLocation>
</comment>
<keyword evidence="11" id="KW-1185">Reference proteome</keyword>
<dbReference type="PIRSF" id="PIRSF004925">
    <property type="entry name" value="HcaT"/>
    <property type="match status" value="1"/>
</dbReference>
<feature type="transmembrane region" description="Helical" evidence="8">
    <location>
        <begin position="7"/>
        <end position="25"/>
    </location>
</feature>
<keyword evidence="3" id="KW-1003">Cell membrane</keyword>
<evidence type="ECO:0000256" key="5">
    <source>
        <dbReference type="ARBA" id="ARBA00022692"/>
    </source>
</evidence>
<name>A0ABT5MVV8_9BURK</name>
<feature type="transmembrane region" description="Helical" evidence="8">
    <location>
        <begin position="297"/>
        <end position="321"/>
    </location>
</feature>
<dbReference type="PANTHER" id="PTHR23522">
    <property type="entry name" value="BLL5896 PROTEIN"/>
    <property type="match status" value="1"/>
</dbReference>
<dbReference type="InterPro" id="IPR026032">
    <property type="entry name" value="HcaT-like"/>
</dbReference>
<sequence>MRQLLPFGALSASYFAHIGFFNPYLPLWLKELGLPLVAISLLTSAQSATRLFAPYAWGALSDRLGERVRLMRYSATVALLLSLGLWREAPSVGWLAAVLLLMFSHTSAMMPMSEAAMAHLVSQGGQFDARRYGRVRLCGSLGFLLTVFLAGAWFERRGMHDFPAWTLLTLLAVVGSAWWLPDQREARSADEHAHLPVGPVLRQPEVRWFFASLFFHVLAHVSLYVFFSLYLDSLGYSKAVIGLLWAVSVIVEVAWFFTQSRWLPAWPLTVWLALCGSAMALRMGLTAWGATSLALLLALQCLHALTFAAHHTVCIALISHYFPARLRGRGQALFTVIGYGVSGVLGGLGGAYLARDWGLQSVYWAACGAALLATACAWRLRRLSQGHAAAV</sequence>
<feature type="domain" description="Major facilitator superfamily associated" evidence="9">
    <location>
        <begin position="14"/>
        <end position="354"/>
    </location>
</feature>
<dbReference type="Proteomes" id="UP001528673">
    <property type="component" value="Unassembled WGS sequence"/>
</dbReference>
<dbReference type="Pfam" id="PF12832">
    <property type="entry name" value="MFS_1_like"/>
    <property type="match status" value="1"/>
</dbReference>
<feature type="transmembrane region" description="Helical" evidence="8">
    <location>
        <begin position="265"/>
        <end position="285"/>
    </location>
</feature>
<reference evidence="10 11" key="1">
    <citation type="submission" date="2023-02" db="EMBL/GenBank/DDBJ databases">
        <title>Bacterial whole genomic sequence of Curvibacter sp. HBC61.</title>
        <authorList>
            <person name="Le V."/>
            <person name="Ko S.-R."/>
            <person name="Ahn C.-Y."/>
            <person name="Oh H.-M."/>
        </authorList>
    </citation>
    <scope>NUCLEOTIDE SEQUENCE [LARGE SCALE GENOMIC DNA]</scope>
    <source>
        <strain evidence="10 11">HBC61</strain>
    </source>
</reference>
<evidence type="ECO:0000256" key="2">
    <source>
        <dbReference type="ARBA" id="ARBA00022448"/>
    </source>
</evidence>
<evidence type="ECO:0000256" key="7">
    <source>
        <dbReference type="ARBA" id="ARBA00023136"/>
    </source>
</evidence>
<evidence type="ECO:0000313" key="11">
    <source>
        <dbReference type="Proteomes" id="UP001528673"/>
    </source>
</evidence>
<gene>
    <name evidence="10" type="ORF">PSQ40_05265</name>
</gene>
<keyword evidence="7 8" id="KW-0472">Membrane</keyword>
<feature type="transmembrane region" description="Helical" evidence="8">
    <location>
        <begin position="92"/>
        <end position="112"/>
    </location>
</feature>
<dbReference type="InterPro" id="IPR024989">
    <property type="entry name" value="MFS_assoc_dom"/>
</dbReference>
<feature type="transmembrane region" description="Helical" evidence="8">
    <location>
        <begin position="361"/>
        <end position="380"/>
    </location>
</feature>
<dbReference type="NCBIfam" id="NF037955">
    <property type="entry name" value="mfs"/>
    <property type="match status" value="1"/>
</dbReference>
<evidence type="ECO:0000256" key="3">
    <source>
        <dbReference type="ARBA" id="ARBA00022475"/>
    </source>
</evidence>
<dbReference type="Gene3D" id="1.20.1250.20">
    <property type="entry name" value="MFS general substrate transporter like domains"/>
    <property type="match status" value="2"/>
</dbReference>
<keyword evidence="5 8" id="KW-0812">Transmembrane</keyword>
<feature type="transmembrane region" description="Helical" evidence="8">
    <location>
        <begin position="333"/>
        <end position="355"/>
    </location>
</feature>
<feature type="transmembrane region" description="Helical" evidence="8">
    <location>
        <begin position="239"/>
        <end position="258"/>
    </location>
</feature>
<evidence type="ECO:0000256" key="1">
    <source>
        <dbReference type="ARBA" id="ARBA00004429"/>
    </source>
</evidence>